<sequence length="158" mass="17214">MIYRKAGRLAIAAAGALFFAAPAATCFDDSVNLVPEATASGGKLHYYPNAEQLGALFARPNAVKSAEDGQTTEDLMVFISKGRQVDLGFYDATASRWDIDHYSVDEFMYFLEGGVTLTGADGSVTEVKAGDAVFIEKGWKGVWETSGYRKIYVIYQNE</sequence>
<dbReference type="SUPFAM" id="SSF51182">
    <property type="entry name" value="RmlC-like cupins"/>
    <property type="match status" value="1"/>
</dbReference>
<dbReference type="Proteomes" id="UP001217500">
    <property type="component" value="Chromosome"/>
</dbReference>
<evidence type="ECO:0000313" key="4">
    <source>
        <dbReference type="Proteomes" id="UP001217500"/>
    </source>
</evidence>
<dbReference type="KEGG" id="gso:PH603_01695"/>
<keyword evidence="4" id="KW-1185">Reference proteome</keyword>
<reference evidence="3" key="1">
    <citation type="submission" date="2023-01" db="EMBL/GenBank/DDBJ databases">
        <title>The genome sequence of Kordiimonadaceae bacterium 6D33.</title>
        <authorList>
            <person name="Liu Y."/>
        </authorList>
    </citation>
    <scope>NUCLEOTIDE SEQUENCE</scope>
    <source>
        <strain evidence="3">6D33</strain>
    </source>
</reference>
<accession>A0AAE9XU26</accession>
<proteinExistence type="predicted"/>
<feature type="domain" description="(S)-ureidoglycine aminohydrolase cupin" evidence="2">
    <location>
        <begin position="83"/>
        <end position="152"/>
    </location>
</feature>
<dbReference type="AlphaFoldDB" id="A0AAE9XU26"/>
<dbReference type="InterPro" id="IPR011051">
    <property type="entry name" value="RmlC_Cupin_sf"/>
</dbReference>
<name>A0AAE9XU26_9PROT</name>
<feature type="signal peptide" evidence="1">
    <location>
        <begin position="1"/>
        <end position="23"/>
    </location>
</feature>
<dbReference type="EMBL" id="CP116805">
    <property type="protein sequence ID" value="WCL54470.1"/>
    <property type="molecule type" value="Genomic_DNA"/>
</dbReference>
<keyword evidence="1" id="KW-0732">Signal</keyword>
<evidence type="ECO:0000259" key="2">
    <source>
        <dbReference type="Pfam" id="PF05899"/>
    </source>
</evidence>
<dbReference type="InterPro" id="IPR014710">
    <property type="entry name" value="RmlC-like_jellyroll"/>
</dbReference>
<feature type="chain" id="PRO_5042039614" evidence="1">
    <location>
        <begin position="24"/>
        <end position="158"/>
    </location>
</feature>
<evidence type="ECO:0000256" key="1">
    <source>
        <dbReference type="SAM" id="SignalP"/>
    </source>
</evidence>
<dbReference type="Pfam" id="PF05899">
    <property type="entry name" value="Cupin_3"/>
    <property type="match status" value="1"/>
</dbReference>
<dbReference type="Gene3D" id="2.60.120.10">
    <property type="entry name" value="Jelly Rolls"/>
    <property type="match status" value="1"/>
</dbReference>
<evidence type="ECO:0000313" key="3">
    <source>
        <dbReference type="EMBL" id="WCL54470.1"/>
    </source>
</evidence>
<dbReference type="CDD" id="cd02227">
    <property type="entry name" value="cupin_TM1112-like"/>
    <property type="match status" value="1"/>
</dbReference>
<organism evidence="3 4">
    <name type="scientific">Gimibacter soli</name>
    <dbReference type="NCBI Taxonomy" id="3024400"/>
    <lineage>
        <taxon>Bacteria</taxon>
        <taxon>Pseudomonadati</taxon>
        <taxon>Pseudomonadota</taxon>
        <taxon>Alphaproteobacteria</taxon>
        <taxon>Kordiimonadales</taxon>
        <taxon>Temperatibacteraceae</taxon>
        <taxon>Gimibacter</taxon>
    </lineage>
</organism>
<dbReference type="RefSeq" id="WP_289504189.1">
    <property type="nucleotide sequence ID" value="NZ_CP116805.1"/>
</dbReference>
<dbReference type="InterPro" id="IPR008579">
    <property type="entry name" value="UGlyAH_Cupin_dom"/>
</dbReference>
<gene>
    <name evidence="3" type="ORF">PH603_01695</name>
</gene>
<protein>
    <submittedName>
        <fullName evidence="3">Cupin domain-containing protein</fullName>
    </submittedName>
</protein>